<dbReference type="EMBL" id="MGAR01000021">
    <property type="protein sequence ID" value="OGK51681.1"/>
    <property type="molecule type" value="Genomic_DNA"/>
</dbReference>
<dbReference type="AlphaFoldDB" id="A0A1F7J7X3"/>
<dbReference type="Proteomes" id="UP000176480">
    <property type="component" value="Unassembled WGS sequence"/>
</dbReference>
<comment type="caution">
    <text evidence="2">The sequence shown here is derived from an EMBL/GenBank/DDBJ whole genome shotgun (WGS) entry which is preliminary data.</text>
</comment>
<dbReference type="SUPFAM" id="SSF52540">
    <property type="entry name" value="P-loop containing nucleoside triphosphate hydrolases"/>
    <property type="match status" value="1"/>
</dbReference>
<dbReference type="InterPro" id="IPR003593">
    <property type="entry name" value="AAA+_ATPase"/>
</dbReference>
<dbReference type="InterPro" id="IPR041682">
    <property type="entry name" value="AAA_14"/>
</dbReference>
<gene>
    <name evidence="2" type="ORF">A2966_05085</name>
</gene>
<protein>
    <recommendedName>
        <fullName evidence="1">AAA+ ATPase domain-containing protein</fullName>
    </recommendedName>
</protein>
<evidence type="ECO:0000313" key="3">
    <source>
        <dbReference type="Proteomes" id="UP000176480"/>
    </source>
</evidence>
<dbReference type="PANTHER" id="PTHR43566">
    <property type="entry name" value="CONSERVED PROTEIN"/>
    <property type="match status" value="1"/>
</dbReference>
<dbReference type="SMART" id="SM00382">
    <property type="entry name" value="AAA"/>
    <property type="match status" value="1"/>
</dbReference>
<evidence type="ECO:0000313" key="2">
    <source>
        <dbReference type="EMBL" id="OGK51681.1"/>
    </source>
</evidence>
<dbReference type="InterPro" id="IPR027417">
    <property type="entry name" value="P-loop_NTPase"/>
</dbReference>
<dbReference type="InterPro" id="IPR025420">
    <property type="entry name" value="DUF4143"/>
</dbReference>
<accession>A0A1F7J7X3</accession>
<reference evidence="2 3" key="1">
    <citation type="journal article" date="2016" name="Nat. Commun.">
        <title>Thousands of microbial genomes shed light on interconnected biogeochemical processes in an aquifer system.</title>
        <authorList>
            <person name="Anantharaman K."/>
            <person name="Brown C.T."/>
            <person name="Hug L.A."/>
            <person name="Sharon I."/>
            <person name="Castelle C.J."/>
            <person name="Probst A.J."/>
            <person name="Thomas B.C."/>
            <person name="Singh A."/>
            <person name="Wilkins M.J."/>
            <person name="Karaoz U."/>
            <person name="Brodie E.L."/>
            <person name="Williams K.H."/>
            <person name="Hubbard S.S."/>
            <person name="Banfield J.F."/>
        </authorList>
    </citation>
    <scope>NUCLEOTIDE SEQUENCE [LARGE SCALE GENOMIC DNA]</scope>
</reference>
<name>A0A1F7J7X3_9BACT</name>
<dbReference type="STRING" id="1802067.A2966_05085"/>
<dbReference type="PANTHER" id="PTHR43566:SF1">
    <property type="entry name" value="AAA+ ATPASE DOMAIN-CONTAINING PROTEIN"/>
    <property type="match status" value="1"/>
</dbReference>
<sequence length="387" mass="44350">MIPRLIEPVVLEKAANYDKIILILGARQVGKTTLIQSLTEKLAKKGKRFLYLNCDLEEDRQALDTTSLTVLRNITAGVDYLCIDEAQRLNNPGLTLKIIHDNFKSTKIIATGSSAFELKNKLSDALTGRYLDFHLYALSFLEVINASQPPHKALLKNIANSILNQTLTYGLYPEVHLAKKETDKKLYLEKIGESYLFKDILTFQGVRNTKAIRDLTRAIAYQIGSLVSENELANRVKIDRKTVASYLDILEKSYIIIRVYPYSANPRREIGKNYKIYFTDLGLRNSLIGDFNRFELRQDNGRVWENFLILERLKSAANCGQTIDYHFWRSYSGAEVDYLEKDPSIKAYEFKLSEKAVSRSAAVFVKTYQTPVQLVNKENYLDFISRK</sequence>
<evidence type="ECO:0000259" key="1">
    <source>
        <dbReference type="SMART" id="SM00382"/>
    </source>
</evidence>
<organism evidence="2 3">
    <name type="scientific">Candidatus Roizmanbacteria bacterium RIFCSPLOWO2_01_FULL_41_22</name>
    <dbReference type="NCBI Taxonomy" id="1802067"/>
    <lineage>
        <taxon>Bacteria</taxon>
        <taxon>Candidatus Roizmaniibacteriota</taxon>
    </lineage>
</organism>
<dbReference type="Gene3D" id="3.40.50.300">
    <property type="entry name" value="P-loop containing nucleotide triphosphate hydrolases"/>
    <property type="match status" value="1"/>
</dbReference>
<feature type="domain" description="AAA+ ATPase" evidence="1">
    <location>
        <begin position="17"/>
        <end position="141"/>
    </location>
</feature>
<dbReference type="Pfam" id="PF13173">
    <property type="entry name" value="AAA_14"/>
    <property type="match status" value="1"/>
</dbReference>
<dbReference type="Pfam" id="PF13635">
    <property type="entry name" value="DUF4143"/>
    <property type="match status" value="1"/>
</dbReference>
<proteinExistence type="predicted"/>